<protein>
    <submittedName>
        <fullName evidence="1">Uncharacterized protein</fullName>
    </submittedName>
</protein>
<proteinExistence type="predicted"/>
<evidence type="ECO:0000313" key="1">
    <source>
        <dbReference type="EMBL" id="GFY71366.1"/>
    </source>
</evidence>
<dbReference type="AlphaFoldDB" id="A0A8X6YEE6"/>
<name>A0A8X6YEE6_9ARAC</name>
<keyword evidence="2" id="KW-1185">Reference proteome</keyword>
<dbReference type="EMBL" id="BMAV01018764">
    <property type="protein sequence ID" value="GFY71366.1"/>
    <property type="molecule type" value="Genomic_DNA"/>
</dbReference>
<reference evidence="1" key="1">
    <citation type="submission" date="2020-08" db="EMBL/GenBank/DDBJ databases">
        <title>Multicomponent nature underlies the extraordinary mechanical properties of spider dragline silk.</title>
        <authorList>
            <person name="Kono N."/>
            <person name="Nakamura H."/>
            <person name="Mori M."/>
            <person name="Yoshida Y."/>
            <person name="Ohtoshi R."/>
            <person name="Malay A.D."/>
            <person name="Moran D.A.P."/>
            <person name="Tomita M."/>
            <person name="Numata K."/>
            <person name="Arakawa K."/>
        </authorList>
    </citation>
    <scope>NUCLEOTIDE SEQUENCE</scope>
</reference>
<sequence>MTNLFVLEMYLQHKNTQVCYLHKFPQQRRATIQSSSGDIDDYFGKIPYRSARSVGEMTSGPPDHLPIHQCPLKKSSVRTVSRPFKGSFGDLGHQITSGQFYYAFSPQREVVADKGAICRTP</sequence>
<dbReference type="Proteomes" id="UP000886998">
    <property type="component" value="Unassembled WGS sequence"/>
</dbReference>
<organism evidence="1 2">
    <name type="scientific">Trichonephila inaurata madagascariensis</name>
    <dbReference type="NCBI Taxonomy" id="2747483"/>
    <lineage>
        <taxon>Eukaryota</taxon>
        <taxon>Metazoa</taxon>
        <taxon>Ecdysozoa</taxon>
        <taxon>Arthropoda</taxon>
        <taxon>Chelicerata</taxon>
        <taxon>Arachnida</taxon>
        <taxon>Araneae</taxon>
        <taxon>Araneomorphae</taxon>
        <taxon>Entelegynae</taxon>
        <taxon>Araneoidea</taxon>
        <taxon>Nephilidae</taxon>
        <taxon>Trichonephila</taxon>
        <taxon>Trichonephila inaurata</taxon>
    </lineage>
</organism>
<accession>A0A8X6YEE6</accession>
<evidence type="ECO:0000313" key="2">
    <source>
        <dbReference type="Proteomes" id="UP000886998"/>
    </source>
</evidence>
<gene>
    <name evidence="1" type="ORF">TNIN_317591</name>
</gene>
<comment type="caution">
    <text evidence="1">The sequence shown here is derived from an EMBL/GenBank/DDBJ whole genome shotgun (WGS) entry which is preliminary data.</text>
</comment>